<dbReference type="GO" id="GO:0000785">
    <property type="term" value="C:chromatin"/>
    <property type="evidence" value="ECO:0000318"/>
    <property type="project" value="GO_Central"/>
</dbReference>
<dbReference type="OMA" id="IFCWIAR"/>
<sequence length="648" mass="74558">MSAKFNTILDLYTIDKDIRCNIWASPESTPDITKWQQFLTHYVKVITAGAPEDIPKECYPQFIDWIELLTTHRFHRLWNQQKKFSEALKVYHILYNTLPNKLVLCSCRLMLFQSILSQLLADLNAIGLPITITVSPYYKYIYDETQTFNNQILYLITRNNKYSAKTSKLLFHPCLNVRAILSSSPLKSASPLILVVGPQLIKRLLSPTLYSIFSKQHSVNFNQYDLKHARRLLKQALTRSIELQLDDHETFFCLAKTLDTARHILPIECLMIKIGFIPETQRAIYTYKQPIEVDGRTLVNAPDTVFLSLTEMLIRDAHTHPAIFCWIARVINMVLDTPPMLLAATEEIRVSNLRTIPMVCHFFTHQNKNTLNLNSICFVAEKRRGLSSQGICNEFKSRDSSKLFCDQSIYRLHLTNSLPYATIIKYSAAFTKAYLYLRLIDGCALDDISFNDIDDLYATVDNPEEFYSRIATEQYTPEKFISLVKQRHPQVEFTKINRLFISIELQLIRGISQAQGLSEEQFLKGTVSEEQATNMSREYVSLEDPISRARIRIPVRGCTCKHPACFDLETFVTYACETDKWNCPICAETIGLSTMYIDAYQYSILNYLKISGCSDRKIPIDSVTQMPVFPKAKVEKSESSILSDWADE</sequence>
<keyword evidence="1" id="KW-0479">Metal-binding</keyword>
<evidence type="ECO:0000313" key="4">
    <source>
        <dbReference type="EMBL" id="KAE8303752.1"/>
    </source>
</evidence>
<dbReference type="Pfam" id="PF02891">
    <property type="entry name" value="zf-MIZ"/>
    <property type="match status" value="1"/>
</dbReference>
<evidence type="ECO:0000256" key="3">
    <source>
        <dbReference type="ARBA" id="ARBA00022833"/>
    </source>
</evidence>
<keyword evidence="3" id="KW-0862">Zinc</keyword>
<dbReference type="KEGG" id="gla:GL50803_0011930"/>
<dbReference type="HOGENOM" id="CLU_423033_0_0_1"/>
<dbReference type="GO" id="GO:0016925">
    <property type="term" value="P:protein sumoylation"/>
    <property type="evidence" value="ECO:0000318"/>
    <property type="project" value="GO_Central"/>
</dbReference>
<dbReference type="PANTHER" id="PTHR10782">
    <property type="entry name" value="ZINC FINGER MIZ DOMAIN-CONTAINING PROTEIN"/>
    <property type="match status" value="1"/>
</dbReference>
<dbReference type="CDD" id="cd16650">
    <property type="entry name" value="SP-RING_PIAS-like"/>
    <property type="match status" value="1"/>
</dbReference>
<dbReference type="GO" id="GO:0061665">
    <property type="term" value="F:SUMO ligase activity"/>
    <property type="evidence" value="ECO:0000318"/>
    <property type="project" value="GO_Central"/>
</dbReference>
<dbReference type="PROSITE" id="PS51044">
    <property type="entry name" value="ZF_SP_RING"/>
    <property type="match status" value="1"/>
</dbReference>
<dbReference type="PANTHER" id="PTHR10782:SF4">
    <property type="entry name" value="TONALLI, ISOFORM E"/>
    <property type="match status" value="1"/>
</dbReference>
<gene>
    <name evidence="4" type="ORF">GL50803_0011930</name>
</gene>
<name>A8B4S4_GIAIC</name>
<keyword evidence="2" id="KW-0863">Zinc-finger</keyword>
<dbReference type="STRING" id="184922.A8B4S4"/>
<keyword evidence="5" id="KW-1185">Reference proteome</keyword>
<dbReference type="AlphaFoldDB" id="A8B4S4"/>
<reference evidence="4 5" key="1">
    <citation type="journal article" date="2007" name="Science">
        <title>Genomic minimalism in the early diverging intestinal parasite Giardia lamblia.</title>
        <authorList>
            <person name="Morrison H.G."/>
            <person name="McArthur A.G."/>
            <person name="Gillin F.D."/>
            <person name="Aley S.B."/>
            <person name="Adam R.D."/>
            <person name="Olsen G.J."/>
            <person name="Best A.A."/>
            <person name="Cande W.Z."/>
            <person name="Chen F."/>
            <person name="Cipriano M.J."/>
            <person name="Davids B.J."/>
            <person name="Dawson S.C."/>
            <person name="Elmendorf H.G."/>
            <person name="Hehl A.B."/>
            <person name="Holder M.E."/>
            <person name="Huse S.M."/>
            <person name="Kim U.U."/>
            <person name="Lasek-Nesselquist E."/>
            <person name="Manning G."/>
            <person name="Nigam A."/>
            <person name="Nixon J.E."/>
            <person name="Palm D."/>
            <person name="Passamaneck N.E."/>
            <person name="Prabhu A."/>
            <person name="Reich C.I."/>
            <person name="Reiner D.S."/>
            <person name="Samuelson J."/>
            <person name="Svard S.G."/>
            <person name="Sogin M.L."/>
        </authorList>
    </citation>
    <scope>NUCLEOTIDE SEQUENCE [LARGE SCALE GENOMIC DNA]</scope>
    <source>
        <strain evidence="4 5">WB C6</strain>
    </source>
</reference>
<evidence type="ECO:0000256" key="2">
    <source>
        <dbReference type="ARBA" id="ARBA00022771"/>
    </source>
</evidence>
<dbReference type="Proteomes" id="UP000001548">
    <property type="component" value="Unassembled WGS sequence"/>
</dbReference>
<evidence type="ECO:0000313" key="5">
    <source>
        <dbReference type="Proteomes" id="UP000001548"/>
    </source>
</evidence>
<dbReference type="InterPro" id="IPR004181">
    <property type="entry name" value="Znf_MIZ"/>
</dbReference>
<dbReference type="Gene3D" id="3.30.40.10">
    <property type="entry name" value="Zinc/RING finger domain, C3HC4 (zinc finger)"/>
    <property type="match status" value="1"/>
</dbReference>
<dbReference type="RefSeq" id="XP_001709680.1">
    <property type="nucleotide sequence ID" value="XM_001709628.1"/>
</dbReference>
<accession>A8B4S4</accession>
<protein>
    <submittedName>
        <fullName evidence="4">MIZ/SP-RING zinc finger domain-containing protein</fullName>
    </submittedName>
</protein>
<dbReference type="VEuPathDB" id="GiardiaDB:GL50803_11930"/>
<dbReference type="GeneID" id="5702604"/>
<dbReference type="EMBL" id="AACB03000002">
    <property type="protein sequence ID" value="KAE8303752.1"/>
    <property type="molecule type" value="Genomic_DNA"/>
</dbReference>
<dbReference type="GO" id="GO:0008270">
    <property type="term" value="F:zinc ion binding"/>
    <property type="evidence" value="ECO:0007669"/>
    <property type="project" value="UniProtKB-KW"/>
</dbReference>
<comment type="caution">
    <text evidence="4">The sequence shown here is derived from an EMBL/GenBank/DDBJ whole genome shotgun (WGS) entry which is preliminary data.</text>
</comment>
<dbReference type="InterPro" id="IPR013083">
    <property type="entry name" value="Znf_RING/FYVE/PHD"/>
</dbReference>
<proteinExistence type="predicted"/>
<organism evidence="4 5">
    <name type="scientific">Giardia intestinalis (strain ATCC 50803 / WB clone C6)</name>
    <name type="common">Giardia lamblia</name>
    <dbReference type="NCBI Taxonomy" id="184922"/>
    <lineage>
        <taxon>Eukaryota</taxon>
        <taxon>Metamonada</taxon>
        <taxon>Diplomonadida</taxon>
        <taxon>Hexamitidae</taxon>
        <taxon>Giardiinae</taxon>
        <taxon>Giardia</taxon>
    </lineage>
</organism>
<evidence type="ECO:0000256" key="1">
    <source>
        <dbReference type="ARBA" id="ARBA00022723"/>
    </source>
</evidence>